<name>A0A1I0QE22_9RHOB</name>
<dbReference type="OrthoDB" id="7822309at2"/>
<keyword evidence="1" id="KW-0812">Transmembrane</keyword>
<evidence type="ECO:0000256" key="1">
    <source>
        <dbReference type="SAM" id="Phobius"/>
    </source>
</evidence>
<evidence type="ECO:0000313" key="3">
    <source>
        <dbReference type="Proteomes" id="UP000199650"/>
    </source>
</evidence>
<dbReference type="AlphaFoldDB" id="A0A1I0QE22"/>
<dbReference type="STRING" id="1173584.SAMN05444851_2468"/>
<dbReference type="RefSeq" id="WP_091430953.1">
    <property type="nucleotide sequence ID" value="NZ_FOJB01000001.1"/>
</dbReference>
<organism evidence="2 3">
    <name type="scientific">Aliiroseovarius sediminilitoris</name>
    <dbReference type="NCBI Taxonomy" id="1173584"/>
    <lineage>
        <taxon>Bacteria</taxon>
        <taxon>Pseudomonadati</taxon>
        <taxon>Pseudomonadota</taxon>
        <taxon>Alphaproteobacteria</taxon>
        <taxon>Rhodobacterales</taxon>
        <taxon>Paracoccaceae</taxon>
        <taxon>Aliiroseovarius</taxon>
    </lineage>
</organism>
<accession>A0A1I0QE22</accession>
<sequence>MTALTKYQRLEAAGLWRADTEAQRRDVIVSLGDATLTISDTHDTALTHWSLPAIIRLNPAERPALFSPGNDATEVLEIDDDTMIRAIEKVRKVVERRRPHPGRLRHWITAGFFCLLLALGVFWMPNALRNYTVSVLPDPTREAVGQRILNRIGRVAGQQCDGKNGQTALDRLTSRVLDGSTTRVIVLSGGVQTAAHLPGRITLLNRALIEDYEEPDVVAGFLLAEDLRRQNTDPMKALLEHAGLRATAQILTTGDLPDSVIDSYAEDLLTAPTAPINHAALLARFAKAGVRSTPYAYALDLTGETTLELIEADPVPLADATPLLTDANWVRLQGICGE</sequence>
<keyword evidence="1" id="KW-1133">Transmembrane helix</keyword>
<keyword evidence="1" id="KW-0472">Membrane</keyword>
<dbReference type="Proteomes" id="UP000199650">
    <property type="component" value="Unassembled WGS sequence"/>
</dbReference>
<dbReference type="EMBL" id="FOJB01000001">
    <property type="protein sequence ID" value="SEW25238.1"/>
    <property type="molecule type" value="Genomic_DNA"/>
</dbReference>
<proteinExistence type="predicted"/>
<keyword evidence="3" id="KW-1185">Reference proteome</keyword>
<evidence type="ECO:0000313" key="2">
    <source>
        <dbReference type="EMBL" id="SEW25238.1"/>
    </source>
</evidence>
<feature type="transmembrane region" description="Helical" evidence="1">
    <location>
        <begin position="106"/>
        <end position="124"/>
    </location>
</feature>
<reference evidence="2 3" key="1">
    <citation type="submission" date="2016-10" db="EMBL/GenBank/DDBJ databases">
        <authorList>
            <person name="de Groot N.N."/>
        </authorList>
    </citation>
    <scope>NUCLEOTIDE SEQUENCE [LARGE SCALE GENOMIC DNA]</scope>
    <source>
        <strain evidence="2 3">DSM 29439</strain>
    </source>
</reference>
<gene>
    <name evidence="2" type="ORF">SAMN05444851_2468</name>
</gene>
<protein>
    <submittedName>
        <fullName evidence="2">Uncharacterized protein</fullName>
    </submittedName>
</protein>